<proteinExistence type="predicted"/>
<keyword evidence="3" id="KW-1185">Reference proteome</keyword>
<reference evidence="2 3" key="1">
    <citation type="submission" date="2020-02" db="EMBL/GenBank/DDBJ databases">
        <authorList>
            <person name="Ferguson B K."/>
        </authorList>
    </citation>
    <scope>NUCLEOTIDE SEQUENCE [LARGE SCALE GENOMIC DNA]</scope>
</reference>
<evidence type="ECO:0000313" key="2">
    <source>
        <dbReference type="EMBL" id="CAB0009010.1"/>
    </source>
</evidence>
<feature type="region of interest" description="Disordered" evidence="1">
    <location>
        <begin position="192"/>
        <end position="253"/>
    </location>
</feature>
<sequence length="253" mass="28367">MALRLTRAVNLRRATLYTGSRKTHSVRRDRKPTTENDAGLVDPNLSMWRSINAEHKEVEQVPTDQTENILNYYKGRWMREQKDEKPEAVEHTTGAPKTDDKKSLYSQLARRNATKGQSEVRMAGNQVQLTAYDQYHMQKMPPVSQQEMEFQGRSFGHIRQAEAAPGFWGSDNAQQPYGNSISAEAHFGANSSAMNKEHAPPPNGPYRQSFSMADFIGNPAPAKPTDNQGSSKEEKFEGKSSSTNPNFQAYAGE</sequence>
<protein>
    <submittedName>
        <fullName evidence="2">Uncharacterized protein</fullName>
    </submittedName>
</protein>
<accession>A0A6H5GXV8</accession>
<dbReference type="EMBL" id="CADCXU010021303">
    <property type="protein sequence ID" value="CAB0009010.1"/>
    <property type="molecule type" value="Genomic_DNA"/>
</dbReference>
<feature type="region of interest" description="Disordered" evidence="1">
    <location>
        <begin position="20"/>
        <end position="39"/>
    </location>
</feature>
<evidence type="ECO:0000313" key="3">
    <source>
        <dbReference type="Proteomes" id="UP000479000"/>
    </source>
</evidence>
<feature type="region of interest" description="Disordered" evidence="1">
    <location>
        <begin position="81"/>
        <end position="104"/>
    </location>
</feature>
<dbReference type="OrthoDB" id="10550473at2759"/>
<evidence type="ECO:0000256" key="1">
    <source>
        <dbReference type="SAM" id="MobiDB-lite"/>
    </source>
</evidence>
<name>A0A6H5GXV8_9HEMI</name>
<feature type="compositionally biased region" description="Basic and acidic residues" evidence="1">
    <location>
        <begin position="81"/>
        <end position="90"/>
    </location>
</feature>
<dbReference type="AlphaFoldDB" id="A0A6H5GXV8"/>
<feature type="compositionally biased region" description="Basic residues" evidence="1">
    <location>
        <begin position="21"/>
        <end position="30"/>
    </location>
</feature>
<organism evidence="2 3">
    <name type="scientific">Nesidiocoris tenuis</name>
    <dbReference type="NCBI Taxonomy" id="355587"/>
    <lineage>
        <taxon>Eukaryota</taxon>
        <taxon>Metazoa</taxon>
        <taxon>Ecdysozoa</taxon>
        <taxon>Arthropoda</taxon>
        <taxon>Hexapoda</taxon>
        <taxon>Insecta</taxon>
        <taxon>Pterygota</taxon>
        <taxon>Neoptera</taxon>
        <taxon>Paraneoptera</taxon>
        <taxon>Hemiptera</taxon>
        <taxon>Heteroptera</taxon>
        <taxon>Panheteroptera</taxon>
        <taxon>Cimicomorpha</taxon>
        <taxon>Miridae</taxon>
        <taxon>Dicyphina</taxon>
        <taxon>Nesidiocoris</taxon>
    </lineage>
</organism>
<gene>
    <name evidence="2" type="ORF">NTEN_LOCUS14203</name>
</gene>
<dbReference type="Proteomes" id="UP000479000">
    <property type="component" value="Unassembled WGS sequence"/>
</dbReference>